<dbReference type="GO" id="GO:0009236">
    <property type="term" value="P:cobalamin biosynthetic process"/>
    <property type="evidence" value="ECO:0007669"/>
    <property type="project" value="InterPro"/>
</dbReference>
<evidence type="ECO:0000313" key="1">
    <source>
        <dbReference type="EMBL" id="SFR84645.1"/>
    </source>
</evidence>
<keyword evidence="1" id="KW-0808">Transferase</keyword>
<dbReference type="PANTHER" id="PTHR46638:SF1">
    <property type="entry name" value="CORRINOID ADENOSYLTRANSFERASE"/>
    <property type="match status" value="1"/>
</dbReference>
<accession>A0A1I6K066</accession>
<proteinExistence type="predicted"/>
<gene>
    <name evidence="1" type="ORF">SAMN02910262_02160</name>
</gene>
<dbReference type="RefSeq" id="WP_031473905.1">
    <property type="nucleotide sequence ID" value="NZ_FOZC01000013.1"/>
</dbReference>
<name>A0A1I6K066_9FIRM</name>
<dbReference type="AlphaFoldDB" id="A0A1I6K066"/>
<dbReference type="EMBL" id="FOZC01000013">
    <property type="protein sequence ID" value="SFR84645.1"/>
    <property type="molecule type" value="Genomic_DNA"/>
</dbReference>
<dbReference type="GO" id="GO:0005524">
    <property type="term" value="F:ATP binding"/>
    <property type="evidence" value="ECO:0007669"/>
    <property type="project" value="InterPro"/>
</dbReference>
<dbReference type="Pfam" id="PF02572">
    <property type="entry name" value="CobA_CobO_BtuR"/>
    <property type="match status" value="1"/>
</dbReference>
<dbReference type="Proteomes" id="UP000214760">
    <property type="component" value="Unassembled WGS sequence"/>
</dbReference>
<dbReference type="GO" id="GO:0008817">
    <property type="term" value="F:corrinoid adenosyltransferase activity"/>
    <property type="evidence" value="ECO:0007669"/>
    <property type="project" value="InterPro"/>
</dbReference>
<protein>
    <submittedName>
        <fullName evidence="1">Cob(I)alamin adenosyltransferase</fullName>
    </submittedName>
</protein>
<evidence type="ECO:0000313" key="2">
    <source>
        <dbReference type="Proteomes" id="UP000214760"/>
    </source>
</evidence>
<dbReference type="Gene3D" id="3.40.50.300">
    <property type="entry name" value="P-loop containing nucleotide triphosphate hydrolases"/>
    <property type="match status" value="1"/>
</dbReference>
<organism evidence="1 2">
    <name type="scientific">[Clostridium] aminophilum</name>
    <dbReference type="NCBI Taxonomy" id="1526"/>
    <lineage>
        <taxon>Bacteria</taxon>
        <taxon>Bacillati</taxon>
        <taxon>Bacillota</taxon>
        <taxon>Clostridia</taxon>
        <taxon>Lachnospirales</taxon>
        <taxon>Lachnospiraceae</taxon>
    </lineage>
</organism>
<reference evidence="1 2" key="1">
    <citation type="submission" date="2016-10" db="EMBL/GenBank/DDBJ databases">
        <authorList>
            <person name="de Groot N.N."/>
        </authorList>
    </citation>
    <scope>NUCLEOTIDE SEQUENCE [LARGE SCALE GENOMIC DNA]</scope>
    <source>
        <strain evidence="1 2">F</strain>
    </source>
</reference>
<dbReference type="PIRSF" id="PIRSF015617">
    <property type="entry name" value="Adensltrnsf_CobA"/>
    <property type="match status" value="1"/>
</dbReference>
<dbReference type="InterPro" id="IPR003724">
    <property type="entry name" value="CblAdoTrfase_CobA"/>
</dbReference>
<dbReference type="InterPro" id="IPR027417">
    <property type="entry name" value="P-loop_NTPase"/>
</dbReference>
<sequence>MGLVHLYCGDGKGKSTAAAGLALRMAGSGKRAVICRFLKNDRSGEAAALSRMENVTVIPAAGDFGFTWNMTAEVKKEAAKANLTMFRKAVETVNSVLENVDHPSNAVDDSGADSGDLTAEVLLVLDEACAAVNTGMIPLEELTGFLDQRPAGLEVVLTGRDPAEELIARADYITEFRKQKHPYDRGIRARNGVEY</sequence>
<dbReference type="SUPFAM" id="SSF52540">
    <property type="entry name" value="P-loop containing nucleoside triphosphate hydrolases"/>
    <property type="match status" value="1"/>
</dbReference>
<dbReference type="PANTHER" id="PTHR46638">
    <property type="entry name" value="CORRINOID ADENOSYLTRANSFERASE"/>
    <property type="match status" value="1"/>
</dbReference>